<evidence type="ECO:0000256" key="1">
    <source>
        <dbReference type="SAM" id="SignalP"/>
    </source>
</evidence>
<reference evidence="3" key="2">
    <citation type="journal article" date="2023" name="MicrobiologyOpen">
        <title>Genomics of the tumorigenes clade of the family Rhizobiaceae and description of Rhizobium rhododendri sp. nov.</title>
        <authorList>
            <person name="Kuzmanovic N."/>
            <person name="diCenzo G.C."/>
            <person name="Bunk B."/>
            <person name="Sproeer C."/>
            <person name="Fruehling A."/>
            <person name="Neumann-Schaal M."/>
            <person name="Overmann J."/>
            <person name="Smalla K."/>
        </authorList>
    </citation>
    <scope>NUCLEOTIDE SEQUENCE [LARGE SCALE GENOMIC DNA]</scope>
    <source>
        <strain evidence="3">1078</strain>
        <plasmid evidence="3">pRt1078</plasmid>
    </source>
</reference>
<keyword evidence="2" id="KW-0614">Plasmid</keyword>
<dbReference type="Gene3D" id="3.10.620.30">
    <property type="match status" value="1"/>
</dbReference>
<geneLocation type="plasmid" evidence="2 3">
    <name>pRt1078</name>
</geneLocation>
<reference evidence="2 3" key="1">
    <citation type="journal article" date="2018" name="Sci. Rep.">
        <title>Rhizobium tumorigenes sp. nov., a novel plant tumorigenic bacterium isolated from cane gall tumors on thornless blackberry.</title>
        <authorList>
            <person name="Kuzmanovi N."/>
            <person name="Smalla K."/>
            <person name="Gronow S."/>
            <person name="PuBawska J."/>
        </authorList>
    </citation>
    <scope>NUCLEOTIDE SEQUENCE [LARGE SCALE GENOMIC DNA]</scope>
    <source>
        <strain evidence="2 3">1078</strain>
    </source>
</reference>
<dbReference type="InterPro" id="IPR010319">
    <property type="entry name" value="Transglutaminase-like_Cys_pept"/>
</dbReference>
<sequence length="242" mass="25983">MLSALLKTKVASCFAAPLGIFLSVLTMPAVSHAAGPAGQAKGIGAAVTHILEGGRTLAPFASVVFCLQQPDQCRDTGGADVVMLDDAHRRQLTEVNSSVNRSIRPVNDPAGTDVWSVDVAQGDCEDFALTKRKHLLALGWSSRALRIAVARTSAGEGHAVLIAKTSDGDLVLDNRTGRIKDWRATDLHWIMFQSENGPQQWVGLKTGRPTPMMVSKTVEAPATAKIIVKRLRHHRKSVPNTP</sequence>
<evidence type="ECO:0000313" key="2">
    <source>
        <dbReference type="EMBL" id="WFR97730.1"/>
    </source>
</evidence>
<dbReference type="PANTHER" id="PTHR39327:SF1">
    <property type="entry name" value="BLR5470 PROTEIN"/>
    <property type="match status" value="1"/>
</dbReference>
<dbReference type="EMBL" id="CP117256">
    <property type="protein sequence ID" value="WFR97730.1"/>
    <property type="molecule type" value="Genomic_DNA"/>
</dbReference>
<proteinExistence type="predicted"/>
<keyword evidence="3" id="KW-1185">Reference proteome</keyword>
<organism evidence="2 3">
    <name type="scientific">Rhizobium tumorigenes</name>
    <dbReference type="NCBI Taxonomy" id="2041385"/>
    <lineage>
        <taxon>Bacteria</taxon>
        <taxon>Pseudomonadati</taxon>
        <taxon>Pseudomonadota</taxon>
        <taxon>Alphaproteobacteria</taxon>
        <taxon>Hyphomicrobiales</taxon>
        <taxon>Rhizobiaceae</taxon>
        <taxon>Rhizobium/Agrobacterium group</taxon>
        <taxon>Rhizobium</taxon>
    </lineage>
</organism>
<name>A0AAF1K8F9_9HYPH</name>
<feature type="chain" id="PRO_5041948255" evidence="1">
    <location>
        <begin position="34"/>
        <end position="242"/>
    </location>
</feature>
<dbReference type="RefSeq" id="WP_240539112.1">
    <property type="nucleotide sequence ID" value="NZ_CP117256.1"/>
</dbReference>
<dbReference type="Proteomes" id="UP000249499">
    <property type="component" value="Plasmid pRt1078"/>
</dbReference>
<dbReference type="Pfam" id="PF06035">
    <property type="entry name" value="Peptidase_C93"/>
    <property type="match status" value="1"/>
</dbReference>
<keyword evidence="1" id="KW-0732">Signal</keyword>
<dbReference type="AlphaFoldDB" id="A0AAF1K8F9"/>
<accession>A0AAF1K8F9</accession>
<dbReference type="PANTHER" id="PTHR39327">
    <property type="match status" value="1"/>
</dbReference>
<feature type="signal peptide" evidence="1">
    <location>
        <begin position="1"/>
        <end position="33"/>
    </location>
</feature>
<dbReference type="KEGG" id="rtu:PR017_21420"/>
<protein>
    <submittedName>
        <fullName evidence="2">Transglutaminase-like cysteine peptidase</fullName>
    </submittedName>
</protein>
<evidence type="ECO:0000313" key="3">
    <source>
        <dbReference type="Proteomes" id="UP000249499"/>
    </source>
</evidence>
<gene>
    <name evidence="2" type="ORF">PR017_21420</name>
</gene>